<dbReference type="Gene3D" id="3.90.550.10">
    <property type="entry name" value="Spore Coat Polysaccharide Biosynthesis Protein SpsA, Chain A"/>
    <property type="match status" value="1"/>
</dbReference>
<sequence>MTAKKDISTVRDDSLGLDLPAVIVVCYNRPILTLNLVSVLRRVRPSHVLIVADGPKPGDFEDKASVDASRAAFDQIDWPCKIDRLYSDFNLGCTARITSGLDWAFELVDEAIILEDDIDPSTQFFSWAHQMLKLYRDRNDIAMISGHNPLISWPEYSPGSFAIPSHRGAIWGWATWARAWRSVKNWSVEGDLENVARDISKCEFEPALSALYQIYLAEARTRPLSWDVDFTIRMAMSGRRSLVSPKNYVHHLGVGPDATHHKDSDDTLFYLPRGEGEIPEIQLELPKDSVDPGFDRARVMMELLVRTKNPRMARLLVQRVDLPIQRDIRTHLLPFLFPDETLDVLTHLENEGLDHARARYWKEAVGGGKN</sequence>
<dbReference type="SUPFAM" id="SSF53448">
    <property type="entry name" value="Nucleotide-diphospho-sugar transferases"/>
    <property type="match status" value="1"/>
</dbReference>
<dbReference type="EMBL" id="CAEZVM010000028">
    <property type="protein sequence ID" value="CAB4633471.1"/>
    <property type="molecule type" value="Genomic_DNA"/>
</dbReference>
<accession>A0A6J6J8Z8</accession>
<name>A0A6J6J8Z8_9ZZZZ</name>
<protein>
    <submittedName>
        <fullName evidence="1">Unannotated protein</fullName>
    </submittedName>
</protein>
<proteinExistence type="predicted"/>
<evidence type="ECO:0000313" key="1">
    <source>
        <dbReference type="EMBL" id="CAB4633471.1"/>
    </source>
</evidence>
<gene>
    <name evidence="1" type="ORF">UFOPK2032_00783</name>
</gene>
<reference evidence="1" key="1">
    <citation type="submission" date="2020-05" db="EMBL/GenBank/DDBJ databases">
        <authorList>
            <person name="Chiriac C."/>
            <person name="Salcher M."/>
            <person name="Ghai R."/>
            <person name="Kavagutti S V."/>
        </authorList>
    </citation>
    <scope>NUCLEOTIDE SEQUENCE</scope>
</reference>
<organism evidence="1">
    <name type="scientific">freshwater metagenome</name>
    <dbReference type="NCBI Taxonomy" id="449393"/>
    <lineage>
        <taxon>unclassified sequences</taxon>
        <taxon>metagenomes</taxon>
        <taxon>ecological metagenomes</taxon>
    </lineage>
</organism>
<dbReference type="InterPro" id="IPR029044">
    <property type="entry name" value="Nucleotide-diphossugar_trans"/>
</dbReference>
<dbReference type="AlphaFoldDB" id="A0A6J6J8Z8"/>